<evidence type="ECO:0000313" key="8">
    <source>
        <dbReference type="Proteomes" id="UP000027265"/>
    </source>
</evidence>
<sequence length="755" mass="84852">MFASRLAQTRPACRSAMQNTARTQSTQPAISFQRHIVPTLPRLPVPDLRQTLLRYLTSIEPFLHEDEAAGGKPFDESHLEQAEWLKTLPRKANITWKLHDRLRELEKTSPNNWLDDNFWLNKAYLEGRDPILINSNWWLSLQHDDNIPEHILRGLSKPNLSGITMWQVRRAAWLVHRILLFKRKLKLQEVWPDTTRTGIWFRHSVSQIFNVCRVPGDPCDKITPVPADNVPAKHQILVMVRDWFYVIDVYDENGRENTAAVIETKLLAIVADVETRLENGEKAVPVGLLTADRRDTWASNLHHLRSLDKRNIEHMNAIHNTLFALSLDGYTHTLPGLPHSSSEAEPILTPIPDDEARLSPSPQRPSPSTSELKTEFEITPLTTSVQPELSPPHSAAPSQSAAPNPNLVPSLPPPGAPLELDAALHNFRSGRHGHNRFFDKPFTLIVESNTRAGVNGEHSVVDALVPSIVAEFAIVEGVEREAFSLADPEMNGSKPTRKVVGWKRLDWVVDEKVEKACVEAGERAKALVEDSDDSVLWYGDYGADWIKDKSKLSPDAYIQMALQLAWYKNQGYFTAVYETALTRIFKHGRTETIRSFTTESRAFVLGMMDPSTSPIARFRLLQRAVQSHVALTRQAATGQGIDRVLMAMSVMDVHQACQLFKHPLFKRSQEWKLSTSGLSAGHLFRGTGFGAAYHDGYGINYLAGPEIIKFGIESKYSCPKTSTGKFKEDLKDALREMRLACVEGLADLSGVQARL</sequence>
<comment type="similarity">
    <text evidence="1">Belongs to the carnitine/choline acetyltransferase family.</text>
</comment>
<feature type="domain" description="Choline/carnitine acyltransferase" evidence="6">
    <location>
        <begin position="43"/>
        <end position="731"/>
    </location>
</feature>
<dbReference type="PROSITE" id="PS00439">
    <property type="entry name" value="ACYLTRANSF_C_1"/>
    <property type="match status" value="1"/>
</dbReference>
<name>A0A067Q0T1_9AGAM</name>
<organism evidence="7 8">
    <name type="scientific">Jaapia argillacea MUCL 33604</name>
    <dbReference type="NCBI Taxonomy" id="933084"/>
    <lineage>
        <taxon>Eukaryota</taxon>
        <taxon>Fungi</taxon>
        <taxon>Dikarya</taxon>
        <taxon>Basidiomycota</taxon>
        <taxon>Agaricomycotina</taxon>
        <taxon>Agaricomycetes</taxon>
        <taxon>Agaricomycetidae</taxon>
        <taxon>Jaapiales</taxon>
        <taxon>Jaapiaceae</taxon>
        <taxon>Jaapia</taxon>
    </lineage>
</organism>
<evidence type="ECO:0000256" key="3">
    <source>
        <dbReference type="ARBA" id="ARBA00023315"/>
    </source>
</evidence>
<dbReference type="EMBL" id="KL197720">
    <property type="protein sequence ID" value="KDQ57097.1"/>
    <property type="molecule type" value="Genomic_DNA"/>
</dbReference>
<proteinExistence type="inferred from homology"/>
<dbReference type="InParanoid" id="A0A067Q0T1"/>
<evidence type="ECO:0000256" key="1">
    <source>
        <dbReference type="ARBA" id="ARBA00005232"/>
    </source>
</evidence>
<dbReference type="InterPro" id="IPR039551">
    <property type="entry name" value="Cho/carn_acyl_trans"/>
</dbReference>
<dbReference type="OrthoDB" id="240216at2759"/>
<dbReference type="AlphaFoldDB" id="A0A067Q0T1"/>
<accession>A0A067Q0T1</accession>
<dbReference type="GO" id="GO:0016746">
    <property type="term" value="F:acyltransferase activity"/>
    <property type="evidence" value="ECO:0007669"/>
    <property type="project" value="UniProtKB-KW"/>
</dbReference>
<keyword evidence="2" id="KW-0808">Transferase</keyword>
<dbReference type="InterPro" id="IPR042231">
    <property type="entry name" value="Cho/carn_acyl_trans_2"/>
</dbReference>
<protein>
    <recommendedName>
        <fullName evidence="6">Choline/carnitine acyltransferase domain-containing protein</fullName>
    </recommendedName>
</protein>
<feature type="region of interest" description="Disordered" evidence="5">
    <location>
        <begin position="336"/>
        <end position="415"/>
    </location>
</feature>
<dbReference type="SUPFAM" id="SSF52777">
    <property type="entry name" value="CoA-dependent acyltransferases"/>
    <property type="match status" value="3"/>
</dbReference>
<gene>
    <name evidence="7" type="ORF">JAAARDRAFT_35697</name>
</gene>
<evidence type="ECO:0000256" key="2">
    <source>
        <dbReference type="ARBA" id="ARBA00022679"/>
    </source>
</evidence>
<dbReference type="InterPro" id="IPR023213">
    <property type="entry name" value="CAT-like_dom_sf"/>
</dbReference>
<evidence type="ECO:0000259" key="6">
    <source>
        <dbReference type="Pfam" id="PF00755"/>
    </source>
</evidence>
<reference evidence="8" key="1">
    <citation type="journal article" date="2014" name="Proc. Natl. Acad. Sci. U.S.A.">
        <title>Extensive sampling of basidiomycete genomes demonstrates inadequacy of the white-rot/brown-rot paradigm for wood decay fungi.</title>
        <authorList>
            <person name="Riley R."/>
            <person name="Salamov A.A."/>
            <person name="Brown D.W."/>
            <person name="Nagy L.G."/>
            <person name="Floudas D."/>
            <person name="Held B.W."/>
            <person name="Levasseur A."/>
            <person name="Lombard V."/>
            <person name="Morin E."/>
            <person name="Otillar R."/>
            <person name="Lindquist E.A."/>
            <person name="Sun H."/>
            <person name="LaButti K.M."/>
            <person name="Schmutz J."/>
            <person name="Jabbour D."/>
            <person name="Luo H."/>
            <person name="Baker S.E."/>
            <person name="Pisabarro A.G."/>
            <person name="Walton J.D."/>
            <person name="Blanchette R.A."/>
            <person name="Henrissat B."/>
            <person name="Martin F."/>
            <person name="Cullen D."/>
            <person name="Hibbett D.S."/>
            <person name="Grigoriev I.V."/>
        </authorList>
    </citation>
    <scope>NUCLEOTIDE SEQUENCE [LARGE SCALE GENOMIC DNA]</scope>
    <source>
        <strain evidence="8">MUCL 33604</strain>
    </source>
</reference>
<dbReference type="InterPro" id="IPR000542">
    <property type="entry name" value="Carn_acyl_trans"/>
</dbReference>
<keyword evidence="8" id="KW-1185">Reference proteome</keyword>
<evidence type="ECO:0000256" key="4">
    <source>
        <dbReference type="PIRSR" id="PIRSR600542-1"/>
    </source>
</evidence>
<dbReference type="PANTHER" id="PTHR22589:SF107">
    <property type="entry name" value="CHOLINE_CARNITINE ACYLTRANSFERASE DOMAIN-CONTAINING PROTEIN"/>
    <property type="match status" value="1"/>
</dbReference>
<feature type="active site" description="Proton acceptor" evidence="4">
    <location>
        <position position="458"/>
    </location>
</feature>
<dbReference type="STRING" id="933084.A0A067Q0T1"/>
<keyword evidence="3" id="KW-0012">Acyltransferase</keyword>
<feature type="compositionally biased region" description="Polar residues" evidence="5">
    <location>
        <begin position="16"/>
        <end position="27"/>
    </location>
</feature>
<evidence type="ECO:0000313" key="7">
    <source>
        <dbReference type="EMBL" id="KDQ57097.1"/>
    </source>
</evidence>
<dbReference type="Proteomes" id="UP000027265">
    <property type="component" value="Unassembled WGS sequence"/>
</dbReference>
<dbReference type="HOGENOM" id="CLU_013513_5_0_1"/>
<evidence type="ECO:0000256" key="5">
    <source>
        <dbReference type="SAM" id="MobiDB-lite"/>
    </source>
</evidence>
<dbReference type="Pfam" id="PF00755">
    <property type="entry name" value="Carn_acyltransf"/>
    <property type="match status" value="1"/>
</dbReference>
<dbReference type="Gene3D" id="3.30.559.70">
    <property type="entry name" value="Choline/Carnitine o-acyltransferase, domain 2"/>
    <property type="match status" value="1"/>
</dbReference>
<dbReference type="Gene3D" id="3.30.559.10">
    <property type="entry name" value="Chloramphenicol acetyltransferase-like domain"/>
    <property type="match status" value="2"/>
</dbReference>
<feature type="compositionally biased region" description="Low complexity" evidence="5">
    <location>
        <begin position="391"/>
        <end position="409"/>
    </location>
</feature>
<feature type="region of interest" description="Disordered" evidence="5">
    <location>
        <begin position="1"/>
        <end position="27"/>
    </location>
</feature>
<dbReference type="PANTHER" id="PTHR22589">
    <property type="entry name" value="CARNITINE O-ACYLTRANSFERASE"/>
    <property type="match status" value="1"/>
</dbReference>